<dbReference type="InterPro" id="IPR013324">
    <property type="entry name" value="RNA_pol_sigma_r3/r4-like"/>
</dbReference>
<dbReference type="Gene3D" id="1.10.1740.10">
    <property type="match status" value="1"/>
</dbReference>
<dbReference type="InterPro" id="IPR007630">
    <property type="entry name" value="RNA_pol_sigma70_r4"/>
</dbReference>
<dbReference type="Pfam" id="PF04542">
    <property type="entry name" value="Sigma70_r2"/>
    <property type="match status" value="1"/>
</dbReference>
<evidence type="ECO:0000259" key="5">
    <source>
        <dbReference type="PROSITE" id="PS00715"/>
    </source>
</evidence>
<organism evidence="6 7">
    <name type="scientific">Rhodovulum bhavnagarense</name>
    <dbReference type="NCBI Taxonomy" id="992286"/>
    <lineage>
        <taxon>Bacteria</taxon>
        <taxon>Pseudomonadati</taxon>
        <taxon>Pseudomonadota</taxon>
        <taxon>Alphaproteobacteria</taxon>
        <taxon>Rhodobacterales</taxon>
        <taxon>Paracoccaceae</taxon>
        <taxon>Rhodovulum</taxon>
    </lineage>
</organism>
<dbReference type="NCBIfam" id="TIGR02479">
    <property type="entry name" value="FliA_WhiG"/>
    <property type="match status" value="1"/>
</dbReference>
<dbReference type="NCBIfam" id="TIGR02937">
    <property type="entry name" value="sigma70-ECF"/>
    <property type="match status" value="1"/>
</dbReference>
<protein>
    <submittedName>
        <fullName evidence="6">RNA polymerase sigma-28 (SigD/FliA/WhiG) subunit</fullName>
    </submittedName>
</protein>
<dbReference type="InterPro" id="IPR007627">
    <property type="entry name" value="RNA_pol_sigma70_r2"/>
</dbReference>
<keyword evidence="7" id="KW-1185">Reference proteome</keyword>
<dbReference type="GO" id="GO:0016987">
    <property type="term" value="F:sigma factor activity"/>
    <property type="evidence" value="ECO:0007669"/>
    <property type="project" value="UniProtKB-KW"/>
</dbReference>
<dbReference type="GO" id="GO:0003899">
    <property type="term" value="F:DNA-directed RNA polymerase activity"/>
    <property type="evidence" value="ECO:0007669"/>
    <property type="project" value="InterPro"/>
</dbReference>
<dbReference type="OrthoDB" id="9799825at2"/>
<evidence type="ECO:0000256" key="1">
    <source>
        <dbReference type="ARBA" id="ARBA00023015"/>
    </source>
</evidence>
<keyword evidence="4" id="KW-0804">Transcription</keyword>
<dbReference type="InterPro" id="IPR012845">
    <property type="entry name" value="RNA_pol_sigma_FliA_WhiG"/>
</dbReference>
<dbReference type="SUPFAM" id="SSF88659">
    <property type="entry name" value="Sigma3 and sigma4 domains of RNA polymerase sigma factors"/>
    <property type="match status" value="2"/>
</dbReference>
<dbReference type="GO" id="GO:0003677">
    <property type="term" value="F:DNA binding"/>
    <property type="evidence" value="ECO:0007669"/>
    <property type="project" value="UniProtKB-KW"/>
</dbReference>
<dbReference type="SUPFAM" id="SSF88946">
    <property type="entry name" value="Sigma2 domain of RNA polymerase sigma factors"/>
    <property type="match status" value="1"/>
</dbReference>
<dbReference type="PROSITE" id="PS00715">
    <property type="entry name" value="SIGMA70_1"/>
    <property type="match status" value="1"/>
</dbReference>
<evidence type="ECO:0000313" key="6">
    <source>
        <dbReference type="EMBL" id="TCP61354.1"/>
    </source>
</evidence>
<proteinExistence type="predicted"/>
<dbReference type="Gene3D" id="1.20.140.160">
    <property type="match status" value="1"/>
</dbReference>
<name>A0A4R2RFD8_9RHOB</name>
<dbReference type="Proteomes" id="UP000295050">
    <property type="component" value="Unassembled WGS sequence"/>
</dbReference>
<dbReference type="EMBL" id="SLXU01000005">
    <property type="protein sequence ID" value="TCP61354.1"/>
    <property type="molecule type" value="Genomic_DNA"/>
</dbReference>
<accession>A0A4R2RFD8</accession>
<gene>
    <name evidence="6" type="ORF">EV663_10572</name>
</gene>
<comment type="caution">
    <text evidence="6">The sequence shown here is derived from an EMBL/GenBank/DDBJ whole genome shotgun (WGS) entry which is preliminary data.</text>
</comment>
<keyword evidence="3" id="KW-0238">DNA-binding</keyword>
<dbReference type="AlphaFoldDB" id="A0A4R2RFD8"/>
<dbReference type="InterPro" id="IPR013325">
    <property type="entry name" value="RNA_pol_sigma_r2"/>
</dbReference>
<evidence type="ECO:0000313" key="7">
    <source>
        <dbReference type="Proteomes" id="UP000295050"/>
    </source>
</evidence>
<dbReference type="PRINTS" id="PR00046">
    <property type="entry name" value="SIGMA70FCT"/>
</dbReference>
<dbReference type="Pfam" id="PF04545">
    <property type="entry name" value="Sigma70_r4"/>
    <property type="match status" value="1"/>
</dbReference>
<dbReference type="RefSeq" id="WP_132951139.1">
    <property type="nucleotide sequence ID" value="NZ_SLXU01000005.1"/>
</dbReference>
<dbReference type="InterPro" id="IPR014284">
    <property type="entry name" value="RNA_pol_sigma-70_dom"/>
</dbReference>
<feature type="domain" description="RNA polymerase sigma-70" evidence="5">
    <location>
        <begin position="45"/>
        <end position="58"/>
    </location>
</feature>
<evidence type="ECO:0000256" key="3">
    <source>
        <dbReference type="ARBA" id="ARBA00023125"/>
    </source>
</evidence>
<dbReference type="InterPro" id="IPR000943">
    <property type="entry name" value="RNA_pol_sigma70"/>
</dbReference>
<reference evidence="6 7" key="1">
    <citation type="submission" date="2019-03" db="EMBL/GenBank/DDBJ databases">
        <title>Genomic Encyclopedia of Type Strains, Phase IV (KMG-IV): sequencing the most valuable type-strain genomes for metagenomic binning, comparative biology and taxonomic classification.</title>
        <authorList>
            <person name="Goeker M."/>
        </authorList>
    </citation>
    <scope>NUCLEOTIDE SEQUENCE [LARGE SCALE GENOMIC DNA]</scope>
    <source>
        <strain evidence="6 7">DSM 24766</strain>
    </source>
</reference>
<keyword evidence="1" id="KW-0805">Transcription regulation</keyword>
<dbReference type="GO" id="GO:0006352">
    <property type="term" value="P:DNA-templated transcription initiation"/>
    <property type="evidence" value="ECO:0007669"/>
    <property type="project" value="InterPro"/>
</dbReference>
<sequence length="241" mass="27523">MIALKAYREQQATPVGRRIEENMEMVRRLAWHFHGRVGRFIEIDDILQAGHLGLVDAAQRYAEQEGVAFSAYAAIRVRGAIIDFLRLNSNLCRNTIAMQSRAKQAEARLSRKLQRDPEPAEIAAELGLSLEEYDSWTARFQVNRMASLDEVYSDHSILFQGNEPTPEDHTQNRQVRALLRQALTRLPEREALVLQLYYVEELNIYEVASILGVTTGRVSQIKKAAITRLRDLMRDGMDLEG</sequence>
<evidence type="ECO:0000256" key="4">
    <source>
        <dbReference type="ARBA" id="ARBA00023163"/>
    </source>
</evidence>
<dbReference type="Pfam" id="PF04539">
    <property type="entry name" value="Sigma70_r3"/>
    <property type="match status" value="1"/>
</dbReference>
<keyword evidence="2" id="KW-0731">Sigma factor</keyword>
<dbReference type="CDD" id="cd06171">
    <property type="entry name" value="Sigma70_r4"/>
    <property type="match status" value="1"/>
</dbReference>
<evidence type="ECO:0000256" key="2">
    <source>
        <dbReference type="ARBA" id="ARBA00023082"/>
    </source>
</evidence>
<dbReference type="PANTHER" id="PTHR30385">
    <property type="entry name" value="SIGMA FACTOR F FLAGELLAR"/>
    <property type="match status" value="1"/>
</dbReference>
<dbReference type="InterPro" id="IPR007624">
    <property type="entry name" value="RNA_pol_sigma70_r3"/>
</dbReference>